<proteinExistence type="predicted"/>
<name>A0A0C3RQT9_PHLG1</name>
<gene>
    <name evidence="1" type="ORF">PHLGIDRAFT_130828</name>
</gene>
<evidence type="ECO:0008006" key="3">
    <source>
        <dbReference type="Google" id="ProtNLM"/>
    </source>
</evidence>
<dbReference type="HOGENOM" id="CLU_987346_0_0_1"/>
<reference evidence="1 2" key="1">
    <citation type="journal article" date="2014" name="PLoS Genet.">
        <title>Analysis of the Phlebiopsis gigantea genome, transcriptome and secretome provides insight into its pioneer colonization strategies of wood.</title>
        <authorList>
            <person name="Hori C."/>
            <person name="Ishida T."/>
            <person name="Igarashi K."/>
            <person name="Samejima M."/>
            <person name="Suzuki H."/>
            <person name="Master E."/>
            <person name="Ferreira P."/>
            <person name="Ruiz-Duenas F.J."/>
            <person name="Held B."/>
            <person name="Canessa P."/>
            <person name="Larrondo L.F."/>
            <person name="Schmoll M."/>
            <person name="Druzhinina I.S."/>
            <person name="Kubicek C.P."/>
            <person name="Gaskell J.A."/>
            <person name="Kersten P."/>
            <person name="St John F."/>
            <person name="Glasner J."/>
            <person name="Sabat G."/>
            <person name="Splinter BonDurant S."/>
            <person name="Syed K."/>
            <person name="Yadav J."/>
            <person name="Mgbeahuruike A.C."/>
            <person name="Kovalchuk A."/>
            <person name="Asiegbu F.O."/>
            <person name="Lackner G."/>
            <person name="Hoffmeister D."/>
            <person name="Rencoret J."/>
            <person name="Gutierrez A."/>
            <person name="Sun H."/>
            <person name="Lindquist E."/>
            <person name="Barry K."/>
            <person name="Riley R."/>
            <person name="Grigoriev I.V."/>
            <person name="Henrissat B."/>
            <person name="Kues U."/>
            <person name="Berka R.M."/>
            <person name="Martinez A.T."/>
            <person name="Covert S.F."/>
            <person name="Blanchette R.A."/>
            <person name="Cullen D."/>
        </authorList>
    </citation>
    <scope>NUCLEOTIDE SEQUENCE [LARGE SCALE GENOMIC DNA]</scope>
    <source>
        <strain evidence="1 2">11061_1 CR5-6</strain>
    </source>
</reference>
<evidence type="ECO:0000313" key="1">
    <source>
        <dbReference type="EMBL" id="KIP02261.1"/>
    </source>
</evidence>
<protein>
    <recommendedName>
        <fullName evidence="3">F-box domain-containing protein</fullName>
    </recommendedName>
</protein>
<accession>A0A0C3RQT9</accession>
<dbReference type="OrthoDB" id="2802955at2759"/>
<keyword evidence="2" id="KW-1185">Reference proteome</keyword>
<organism evidence="1 2">
    <name type="scientific">Phlebiopsis gigantea (strain 11061_1 CR5-6)</name>
    <name type="common">White-rot fungus</name>
    <name type="synonym">Peniophora gigantea</name>
    <dbReference type="NCBI Taxonomy" id="745531"/>
    <lineage>
        <taxon>Eukaryota</taxon>
        <taxon>Fungi</taxon>
        <taxon>Dikarya</taxon>
        <taxon>Basidiomycota</taxon>
        <taxon>Agaricomycotina</taxon>
        <taxon>Agaricomycetes</taxon>
        <taxon>Polyporales</taxon>
        <taxon>Phanerochaetaceae</taxon>
        <taxon>Phlebiopsis</taxon>
    </lineage>
</organism>
<dbReference type="EMBL" id="KN840688">
    <property type="protein sequence ID" value="KIP02261.1"/>
    <property type="molecule type" value="Genomic_DNA"/>
</dbReference>
<sequence length="282" mass="32065">MSTAANLPGELVELVLKSLCSYDPAVDNRWKASSFDSSLGRCSLTCRHWATHIRPVLFRKVDILSEDEARAFAFFVRSSVAIPRPLRMVIRKIELSVYKTSDFRPWMYYIWALLRDIELPNLQEINLAIRGTMVRGDESVIAPPGTVSRVCIVMEDAAHFISQGEDAPSAAPADLNSTLMRLDQLCESLGNQLRGLVIALFPRDSNRGGALAHTVETMRSLRVQMPSMTRRRRLTFCMSRRYRQDLRDDEVEYETALEHVFEHDGLYWANVALSEEQPSPES</sequence>
<evidence type="ECO:0000313" key="2">
    <source>
        <dbReference type="Proteomes" id="UP000053257"/>
    </source>
</evidence>
<dbReference type="Proteomes" id="UP000053257">
    <property type="component" value="Unassembled WGS sequence"/>
</dbReference>
<dbReference type="AlphaFoldDB" id="A0A0C3RQT9"/>